<protein>
    <submittedName>
        <fullName evidence="6">GT2 family glycosyltransferase</fullName>
    </submittedName>
</protein>
<accession>A0ABS2LJD3</accession>
<proteinExistence type="inferred from homology"/>
<keyword evidence="4" id="KW-0808">Transferase</keyword>
<reference evidence="6 7" key="1">
    <citation type="submission" date="2021-01" db="EMBL/GenBank/DDBJ databases">
        <title>Sequencing the genomes of 1000 actinobacteria strains.</title>
        <authorList>
            <person name="Klenk H.-P."/>
        </authorList>
    </citation>
    <scope>NUCLEOTIDE SEQUENCE [LARGE SCALE GENOMIC DNA]</scope>
    <source>
        <strain evidence="6 7">DSM 46000</strain>
    </source>
</reference>
<organism evidence="6 7">
    <name type="scientific">Oerskovia jenensis</name>
    <dbReference type="NCBI Taxonomy" id="162169"/>
    <lineage>
        <taxon>Bacteria</taxon>
        <taxon>Bacillati</taxon>
        <taxon>Actinomycetota</taxon>
        <taxon>Actinomycetes</taxon>
        <taxon>Micrococcales</taxon>
        <taxon>Cellulomonadaceae</taxon>
        <taxon>Oerskovia</taxon>
    </lineage>
</organism>
<evidence type="ECO:0000256" key="2">
    <source>
        <dbReference type="ARBA" id="ARBA00006739"/>
    </source>
</evidence>
<comment type="similarity">
    <text evidence="2">Belongs to the glycosyltransferase 2 family.</text>
</comment>
<dbReference type="PANTHER" id="PTHR43179">
    <property type="entry name" value="RHAMNOSYLTRANSFERASE WBBL"/>
    <property type="match status" value="1"/>
</dbReference>
<evidence type="ECO:0000313" key="6">
    <source>
        <dbReference type="EMBL" id="MBM7480362.1"/>
    </source>
</evidence>
<comment type="pathway">
    <text evidence="1">Cell wall biogenesis; cell wall polysaccharide biosynthesis.</text>
</comment>
<comment type="caution">
    <text evidence="6">The sequence shown here is derived from an EMBL/GenBank/DDBJ whole genome shotgun (WGS) entry which is preliminary data.</text>
</comment>
<evidence type="ECO:0000256" key="3">
    <source>
        <dbReference type="ARBA" id="ARBA00022676"/>
    </source>
</evidence>
<evidence type="ECO:0000313" key="7">
    <source>
        <dbReference type="Proteomes" id="UP000698059"/>
    </source>
</evidence>
<dbReference type="InterPro" id="IPR001173">
    <property type="entry name" value="Glyco_trans_2-like"/>
</dbReference>
<dbReference type="CDD" id="cd04186">
    <property type="entry name" value="GT_2_like_c"/>
    <property type="match status" value="1"/>
</dbReference>
<evidence type="ECO:0000259" key="5">
    <source>
        <dbReference type="Pfam" id="PF00535"/>
    </source>
</evidence>
<sequence>MSSTSNAIAVPEGGPQTGLVSVILVNYKGADDTITCLRHFDEIDWPRDRFELIVVDNDSRDGSVAKIRAAVPSAVVIDAGSNTGFAGGCNLGVSHARGEYVAFINNDARPHPGWIRAAVEAFDSDQTIGAVASKVLDWSGELIDYADGSLTWYGMGYKREAEKPDSAAFDVPKDVLFGTGAAMFVRASLYRSVGGFDERFFMFYEDVDLGWRLNILGHRVRYVPTSLAYHRHHVTMKKFGNFREAYLLERNALLSLYKNLDDESLAKALPAAMALSVRRSLARTGTDATALDLQRSPGGDDVGTLEISKMALTGTYAIDYFTENLPTLLTSREELQRLRRRPDREIFPLFRHAIEAAYAIEGYNSAHDVLVKAFGIAEHFTSRSRILVVTGEPLLERMAGPAIRAWEIASALAGEHDVKLVSTAGARVSSDDFEVLYEVGPKLKKVTDWADVIIFQGFLLEGAPWLVDSSKILVADVYDPMHLEQLEQARDLGEEGRARSIRETSRVLNEQLARADFVLCASEKQRDFWLGQMAGQGRVNALVYDEDESLDSLISVVPFGIADADPVQHKHAIKGTVPGIGPDDKVIIWGGGVYNWFDPLTLIRAVDRLRGRHPEVRLYFMGLKHPNPGVPDMRIAWETQQLSEELGLTGKHVFFNTGWVPYNERADYLLDADLGVSTHFHHIETAFSFRTRILDYLWAGLPIVATGGDTFGDLIERHDLGRVVPPEDVDALEAALEEMLFDDAATTVVRANVREFAEGYRWAKVLEPLVEFCRFPRRAADLAARVGGVDRKARKFEKAPWSVRSDLELVKGYLSAGGPKELVRRVNGRVRRVVRGPESPQD</sequence>
<dbReference type="RefSeq" id="WP_307822594.1">
    <property type="nucleotide sequence ID" value="NZ_BAAAVF010000003.1"/>
</dbReference>
<evidence type="ECO:0000256" key="4">
    <source>
        <dbReference type="ARBA" id="ARBA00022679"/>
    </source>
</evidence>
<dbReference type="PANTHER" id="PTHR43179:SF12">
    <property type="entry name" value="GALACTOFURANOSYLTRANSFERASE GLFT2"/>
    <property type="match status" value="1"/>
</dbReference>
<feature type="domain" description="Glycosyltransferase 2-like" evidence="5">
    <location>
        <begin position="21"/>
        <end position="133"/>
    </location>
</feature>
<dbReference type="SUPFAM" id="SSF53448">
    <property type="entry name" value="Nucleotide-diphospho-sugar transferases"/>
    <property type="match status" value="1"/>
</dbReference>
<gene>
    <name evidence="6" type="ORF">JOD49_003282</name>
</gene>
<keyword evidence="7" id="KW-1185">Reference proteome</keyword>
<dbReference type="Pfam" id="PF13692">
    <property type="entry name" value="Glyco_trans_1_4"/>
    <property type="match status" value="1"/>
</dbReference>
<dbReference type="EMBL" id="JAFBBO010000001">
    <property type="protein sequence ID" value="MBM7480362.1"/>
    <property type="molecule type" value="Genomic_DNA"/>
</dbReference>
<dbReference type="Pfam" id="PF00535">
    <property type="entry name" value="Glycos_transf_2"/>
    <property type="match status" value="1"/>
</dbReference>
<name>A0ABS2LJD3_9CELL</name>
<keyword evidence="3" id="KW-0328">Glycosyltransferase</keyword>
<dbReference type="InterPro" id="IPR029044">
    <property type="entry name" value="Nucleotide-diphossugar_trans"/>
</dbReference>
<dbReference type="CDD" id="cd03801">
    <property type="entry name" value="GT4_PimA-like"/>
    <property type="match status" value="1"/>
</dbReference>
<evidence type="ECO:0000256" key="1">
    <source>
        <dbReference type="ARBA" id="ARBA00004776"/>
    </source>
</evidence>
<dbReference type="Gene3D" id="3.40.50.2000">
    <property type="entry name" value="Glycogen Phosphorylase B"/>
    <property type="match status" value="1"/>
</dbReference>
<dbReference type="Gene3D" id="3.90.550.10">
    <property type="entry name" value="Spore Coat Polysaccharide Biosynthesis Protein SpsA, Chain A"/>
    <property type="match status" value="1"/>
</dbReference>
<dbReference type="SUPFAM" id="SSF53756">
    <property type="entry name" value="UDP-Glycosyltransferase/glycogen phosphorylase"/>
    <property type="match status" value="1"/>
</dbReference>
<dbReference type="Proteomes" id="UP000698059">
    <property type="component" value="Unassembled WGS sequence"/>
</dbReference>